<evidence type="ECO:0000313" key="1">
    <source>
        <dbReference type="EMBL" id="KAK5793066.1"/>
    </source>
</evidence>
<keyword evidence="2" id="KW-1185">Reference proteome</keyword>
<gene>
    <name evidence="1" type="ORF">PVK06_034202</name>
</gene>
<dbReference type="Proteomes" id="UP001358586">
    <property type="component" value="Chromosome 10"/>
</dbReference>
<reference evidence="1 2" key="1">
    <citation type="submission" date="2023-03" db="EMBL/GenBank/DDBJ databases">
        <title>WGS of Gossypium arboreum.</title>
        <authorList>
            <person name="Yu D."/>
        </authorList>
    </citation>
    <scope>NUCLEOTIDE SEQUENCE [LARGE SCALE GENOMIC DNA]</scope>
    <source>
        <tissue evidence="1">Leaf</tissue>
    </source>
</reference>
<proteinExistence type="predicted"/>
<evidence type="ECO:0000313" key="2">
    <source>
        <dbReference type="Proteomes" id="UP001358586"/>
    </source>
</evidence>
<comment type="caution">
    <text evidence="1">The sequence shown here is derived from an EMBL/GenBank/DDBJ whole genome shotgun (WGS) entry which is preliminary data.</text>
</comment>
<sequence length="91" mass="10030">MVTPNGAWNLDLFRIWVLEDVILHLISIPLPHLGAGSNKISWLPSSQGFASIGGAIWNHLGEWVVGFDLSLGICSIFYAELWGILDELTLI</sequence>
<organism evidence="1 2">
    <name type="scientific">Gossypium arboreum</name>
    <name type="common">Tree cotton</name>
    <name type="synonym">Gossypium nanking</name>
    <dbReference type="NCBI Taxonomy" id="29729"/>
    <lineage>
        <taxon>Eukaryota</taxon>
        <taxon>Viridiplantae</taxon>
        <taxon>Streptophyta</taxon>
        <taxon>Embryophyta</taxon>
        <taxon>Tracheophyta</taxon>
        <taxon>Spermatophyta</taxon>
        <taxon>Magnoliopsida</taxon>
        <taxon>eudicotyledons</taxon>
        <taxon>Gunneridae</taxon>
        <taxon>Pentapetalae</taxon>
        <taxon>rosids</taxon>
        <taxon>malvids</taxon>
        <taxon>Malvales</taxon>
        <taxon>Malvaceae</taxon>
        <taxon>Malvoideae</taxon>
        <taxon>Gossypium</taxon>
    </lineage>
</organism>
<protein>
    <submittedName>
        <fullName evidence="1">Uncharacterized protein</fullName>
    </submittedName>
</protein>
<dbReference type="EMBL" id="JARKNE010000010">
    <property type="protein sequence ID" value="KAK5793066.1"/>
    <property type="molecule type" value="Genomic_DNA"/>
</dbReference>
<name>A0ABR0NFP1_GOSAR</name>
<accession>A0ABR0NFP1</accession>